<accession>A0A920CN61</accession>
<organism evidence="1 2">
    <name type="scientific">Paenibacillus azoreducens</name>
    <dbReference type="NCBI Taxonomy" id="116718"/>
    <lineage>
        <taxon>Bacteria</taxon>
        <taxon>Bacillati</taxon>
        <taxon>Bacillota</taxon>
        <taxon>Bacilli</taxon>
        <taxon>Bacillales</taxon>
        <taxon>Paenibacillaceae</taxon>
        <taxon>Paenibacillus</taxon>
    </lineage>
</organism>
<sequence>MELTIQEIFNDGIAESRERLENGVPIVNIWGTTAIERTLWLPPSVQCLAQLS</sequence>
<comment type="caution">
    <text evidence="1">The sequence shown here is derived from an EMBL/GenBank/DDBJ whole genome shotgun (WGS) entry which is preliminary data.</text>
</comment>
<name>A0A920CN61_9BACL</name>
<keyword evidence="2" id="KW-1185">Reference proteome</keyword>
<proteinExistence type="predicted"/>
<evidence type="ECO:0000313" key="1">
    <source>
        <dbReference type="EMBL" id="GIO47111.1"/>
    </source>
</evidence>
<protein>
    <submittedName>
        <fullName evidence="1">Uncharacterized protein</fullName>
    </submittedName>
</protein>
<evidence type="ECO:0000313" key="2">
    <source>
        <dbReference type="Proteomes" id="UP000682811"/>
    </source>
</evidence>
<gene>
    <name evidence="1" type="ORF">J34TS1_18760</name>
</gene>
<dbReference type="AlphaFoldDB" id="A0A920CN61"/>
<reference evidence="1 2" key="1">
    <citation type="submission" date="2021-03" db="EMBL/GenBank/DDBJ databases">
        <title>Antimicrobial resistance genes in bacteria isolated from Japanese honey, and their potential for conferring macrolide and lincosamide resistance in the American foulbrood pathogen Paenibacillus larvae.</title>
        <authorList>
            <person name="Okamoto M."/>
            <person name="Kumagai M."/>
            <person name="Kanamori H."/>
            <person name="Takamatsu D."/>
        </authorList>
    </citation>
    <scope>NUCLEOTIDE SEQUENCE [LARGE SCALE GENOMIC DNA]</scope>
    <source>
        <strain evidence="1 2">J34TS1</strain>
    </source>
</reference>
<dbReference type="EMBL" id="BORT01000006">
    <property type="protein sequence ID" value="GIO47111.1"/>
    <property type="molecule type" value="Genomic_DNA"/>
</dbReference>
<dbReference type="RefSeq" id="WP_212978021.1">
    <property type="nucleotide sequence ID" value="NZ_AP025343.1"/>
</dbReference>
<dbReference type="Proteomes" id="UP000682811">
    <property type="component" value="Unassembled WGS sequence"/>
</dbReference>